<accession>A0A6L7I3C2</accession>
<keyword evidence="4" id="KW-0418">Kinase</keyword>
<evidence type="ECO:0000313" key="4">
    <source>
        <dbReference type="EMBL" id="MXR70444.1"/>
    </source>
</evidence>
<dbReference type="CDD" id="cd05399">
    <property type="entry name" value="NT_Rel-Spo_like"/>
    <property type="match status" value="1"/>
</dbReference>
<feature type="chain" id="PRO_5026813720" evidence="2">
    <location>
        <begin position="23"/>
        <end position="261"/>
    </location>
</feature>
<evidence type="ECO:0000256" key="2">
    <source>
        <dbReference type="SAM" id="SignalP"/>
    </source>
</evidence>
<keyword evidence="4" id="KW-0808">Transferase</keyword>
<dbReference type="SUPFAM" id="SSF81301">
    <property type="entry name" value="Nucleotidyltransferase"/>
    <property type="match status" value="1"/>
</dbReference>
<name>A0A6L7I3C2_9GAMM</name>
<dbReference type="GO" id="GO:0016301">
    <property type="term" value="F:kinase activity"/>
    <property type="evidence" value="ECO:0007669"/>
    <property type="project" value="UniProtKB-KW"/>
</dbReference>
<comment type="caution">
    <text evidence="4">The sequence shown here is derived from an EMBL/GenBank/DDBJ whole genome shotgun (WGS) entry which is preliminary data.</text>
</comment>
<keyword evidence="1" id="KW-0175">Coiled coil</keyword>
<sequence length="261" mass="29260">MNKLFRPFFIFLLLVSTRSALAINYDTLIDTKEESGCYAQKQSFSKDQHGLHAIASSSAALIRQSSDDLDSLYAQAEHAQQELTNLLEGLNGQENYQLLIPEVKSYERAKAKIAAKFDGDASQITDLARASLVADDIQGLMTAFEDLQQQVKVLQVKNRFAEPKASGYRDLNLLVQLPKSCMIAEVQLHLKAIAEIKSGEEHKAYEQIQAIEARAMAQSRELSELEQAQITALRQASHKQYHKAWLYYKRLDSAELLNAAA</sequence>
<dbReference type="RefSeq" id="WP_160798469.1">
    <property type="nucleotide sequence ID" value="NZ_WRPA01000019.1"/>
</dbReference>
<reference evidence="4 5" key="1">
    <citation type="submission" date="2019-12" db="EMBL/GenBank/DDBJ databases">
        <title>Shewanella insulae sp. nov., isolated from a tidal flat.</title>
        <authorList>
            <person name="Yoon J.-H."/>
        </authorList>
    </citation>
    <scope>NUCLEOTIDE SEQUENCE [LARGE SCALE GENOMIC DNA]</scope>
    <source>
        <strain evidence="4 5">JBTF-M18</strain>
    </source>
</reference>
<evidence type="ECO:0000256" key="1">
    <source>
        <dbReference type="SAM" id="Coils"/>
    </source>
</evidence>
<dbReference type="EMBL" id="WRPA01000019">
    <property type="protein sequence ID" value="MXR70444.1"/>
    <property type="molecule type" value="Genomic_DNA"/>
</dbReference>
<protein>
    <submittedName>
        <fullName evidence="4">GTP pyrophosphokinase</fullName>
    </submittedName>
</protein>
<feature type="domain" description="RelA/SpoT" evidence="3">
    <location>
        <begin position="101"/>
        <end position="206"/>
    </location>
</feature>
<evidence type="ECO:0000313" key="5">
    <source>
        <dbReference type="Proteomes" id="UP000474778"/>
    </source>
</evidence>
<dbReference type="Gene3D" id="3.30.460.10">
    <property type="entry name" value="Beta Polymerase, domain 2"/>
    <property type="match status" value="1"/>
</dbReference>
<evidence type="ECO:0000259" key="3">
    <source>
        <dbReference type="SMART" id="SM00954"/>
    </source>
</evidence>
<keyword evidence="2" id="KW-0732">Signal</keyword>
<dbReference type="InterPro" id="IPR043519">
    <property type="entry name" value="NT_sf"/>
</dbReference>
<keyword evidence="5" id="KW-1185">Reference proteome</keyword>
<feature type="coiled-coil region" evidence="1">
    <location>
        <begin position="62"/>
        <end position="93"/>
    </location>
</feature>
<dbReference type="InterPro" id="IPR007685">
    <property type="entry name" value="RelA_SpoT"/>
</dbReference>
<organism evidence="4 5">
    <name type="scientific">Shewanella insulae</name>
    <dbReference type="NCBI Taxonomy" id="2681496"/>
    <lineage>
        <taxon>Bacteria</taxon>
        <taxon>Pseudomonadati</taxon>
        <taxon>Pseudomonadota</taxon>
        <taxon>Gammaproteobacteria</taxon>
        <taxon>Alteromonadales</taxon>
        <taxon>Shewanellaceae</taxon>
        <taxon>Shewanella</taxon>
    </lineage>
</organism>
<gene>
    <name evidence="4" type="ORF">GNT65_17435</name>
</gene>
<dbReference type="SMART" id="SM00954">
    <property type="entry name" value="RelA_SpoT"/>
    <property type="match status" value="1"/>
</dbReference>
<feature type="signal peptide" evidence="2">
    <location>
        <begin position="1"/>
        <end position="22"/>
    </location>
</feature>
<dbReference type="Proteomes" id="UP000474778">
    <property type="component" value="Unassembled WGS sequence"/>
</dbReference>
<proteinExistence type="predicted"/>
<dbReference type="AlphaFoldDB" id="A0A6L7I3C2"/>
<dbReference type="GO" id="GO:0015969">
    <property type="term" value="P:guanosine tetraphosphate metabolic process"/>
    <property type="evidence" value="ECO:0007669"/>
    <property type="project" value="InterPro"/>
</dbReference>